<accession>B4F749</accession>
<dbReference type="PANTHER" id="PTHR22442:SF3">
    <property type="entry name" value="SOLUBLE LAMIN-ASSOCIATED PROTEIN OF 75 KDA"/>
    <property type="match status" value="1"/>
</dbReference>
<protein>
    <recommendedName>
        <fullName evidence="3">Family with sequence similarity 169 member A</fullName>
    </recommendedName>
</protein>
<evidence type="ECO:0000256" key="1">
    <source>
        <dbReference type="SAM" id="MobiDB-lite"/>
    </source>
</evidence>
<feature type="region of interest" description="Disordered" evidence="1">
    <location>
        <begin position="271"/>
        <end position="324"/>
    </location>
</feature>
<feature type="compositionally biased region" description="Basic and acidic residues" evidence="1">
    <location>
        <begin position="462"/>
        <end position="474"/>
    </location>
</feature>
<feature type="non-terminal residue" evidence="2">
    <location>
        <position position="1"/>
    </location>
</feature>
<feature type="compositionally biased region" description="Basic and acidic residues" evidence="1">
    <location>
        <begin position="382"/>
        <end position="391"/>
    </location>
</feature>
<feature type="compositionally biased region" description="Low complexity" evidence="1">
    <location>
        <begin position="304"/>
        <end position="322"/>
    </location>
</feature>
<evidence type="ECO:0008006" key="3">
    <source>
        <dbReference type="Google" id="ProtNLM"/>
    </source>
</evidence>
<feature type="region of interest" description="Disordered" evidence="1">
    <location>
        <begin position="336"/>
        <end position="391"/>
    </location>
</feature>
<feature type="region of interest" description="Disordered" evidence="1">
    <location>
        <begin position="587"/>
        <end position="622"/>
    </location>
</feature>
<dbReference type="EMBL" id="BC168131">
    <property type="protein sequence ID" value="AAI68131.1"/>
    <property type="molecule type" value="mRNA"/>
</dbReference>
<feature type="compositionally biased region" description="Polar residues" evidence="1">
    <location>
        <begin position="604"/>
        <end position="615"/>
    </location>
</feature>
<proteinExistence type="evidence at transcript level"/>
<feature type="compositionally biased region" description="Polar residues" evidence="1">
    <location>
        <begin position="271"/>
        <end position="280"/>
    </location>
</feature>
<dbReference type="InterPro" id="IPR029625">
    <property type="entry name" value="FAM169"/>
</dbReference>
<feature type="compositionally biased region" description="Basic residues" evidence="1">
    <location>
        <begin position="696"/>
        <end position="715"/>
    </location>
</feature>
<feature type="region of interest" description="Disordered" evidence="1">
    <location>
        <begin position="421"/>
        <end position="498"/>
    </location>
</feature>
<evidence type="ECO:0000313" key="2">
    <source>
        <dbReference type="EMBL" id="AAI68131.1"/>
    </source>
</evidence>
<organism evidence="2">
    <name type="scientific">Xenopus tropicalis</name>
    <name type="common">Western clawed frog</name>
    <name type="synonym">Silurana tropicalis</name>
    <dbReference type="NCBI Taxonomy" id="8364"/>
    <lineage>
        <taxon>Eukaryota</taxon>
        <taxon>Metazoa</taxon>
        <taxon>Chordata</taxon>
        <taxon>Craniata</taxon>
        <taxon>Vertebrata</taxon>
        <taxon>Euteleostomi</taxon>
        <taxon>Amphibia</taxon>
        <taxon>Batrachia</taxon>
        <taxon>Anura</taxon>
        <taxon>Pipoidea</taxon>
        <taxon>Pipidae</taxon>
        <taxon>Xenopodinae</taxon>
        <taxon>Xenopus</taxon>
        <taxon>Silurana</taxon>
    </lineage>
</organism>
<feature type="compositionally biased region" description="Polar residues" evidence="1">
    <location>
        <begin position="346"/>
        <end position="357"/>
    </location>
</feature>
<sequence length="715" mass="80120">GSQAGMAFPVDILDNCSLNELENSAEDYLADLRCADPDNSEYFTLADRREVQISLSTVGFVPLFGGDQSHKVLALFAPQDTLTAVAFYLADQWWAVEDIVRTSNPSREGLQQVRTLGERVVLYVLNRIIYRKQEMGRDEVPFLCHSSSDYAKIFWKSGEAVGFYSVKPPGSMCPAYLTQSYQLPVLDTLYVRKKYQDKELALQILEDFVDSFTEENLGLRYPMSTLMYTACQQYLEKYPGDRELLWEVEGVGHWFQRTLISSAFQKKTQRLSEASKSDSALDTLRKEPCSLQPEPVPEVKDPVCECQSELSEPSEPSEPCLPMDIQEDPEEEKLLEDNAEEPDPTPVSTRVRISQLNCPKVLRNELETEEQEVEDNSSSHNEPSKLESKEQIVENFTELIQQLAEDKDDSDMAKLQEEISCKPVGHLLEDSQDILRHPEESGGSNQSTEPEPVVPEPFNGDVTKESDDTAKDGTAETDDTVAQDIIKEPLEPQVLDTQEIEREVLDTESNLEPGDTDEKSLTTLVSVNMDLEKSLDSFPDQVISSDDLETSSQENMAVELENTVMRQEEDIKEALEVKDTEACIPELSGNGLASYEETDGAEECSTSDTTETMDTGSLEKHPLNVMTDTLPTLRQGPLLVVELQDVAFQQLSEGQRDQSEESAVETDQSAQKSLERGGESSSEEAEAEVPVIERRGLRRKARAYKGPAKKRNKVV</sequence>
<name>B4F749_XENTR</name>
<dbReference type="PANTHER" id="PTHR22442">
    <property type="match status" value="1"/>
</dbReference>
<dbReference type="AlphaFoldDB" id="B4F749"/>
<feature type="region of interest" description="Disordered" evidence="1">
    <location>
        <begin position="651"/>
        <end position="715"/>
    </location>
</feature>
<reference evidence="2" key="1">
    <citation type="submission" date="2008-07" db="EMBL/GenBank/DDBJ databases">
        <authorList>
            <consortium name="NIH - Xenopus Gene Collection (XGC) project"/>
        </authorList>
    </citation>
    <scope>NUCLEOTIDE SEQUENCE [LARGE SCALE MRNA]</scope>
    <source>
        <tissue evidence="2">Testes</tissue>
    </source>
</reference>
<feature type="compositionally biased region" description="Basic and acidic residues" evidence="1">
    <location>
        <begin position="427"/>
        <end position="440"/>
    </location>
</feature>